<comment type="caution">
    <text evidence="11">Lacks conserved residue(s) required for the propagation of feature annotation.</text>
</comment>
<evidence type="ECO:0000256" key="5">
    <source>
        <dbReference type="ARBA" id="ARBA00022723"/>
    </source>
</evidence>
<evidence type="ECO:0000256" key="11">
    <source>
        <dbReference type="HAMAP-Rule" id="MF_00228"/>
    </source>
</evidence>
<feature type="binding site" evidence="11">
    <location>
        <position position="120"/>
    </location>
    <ligand>
        <name>ATP</name>
        <dbReference type="ChEBI" id="CHEBI:30616"/>
    </ligand>
</feature>
<keyword evidence="13" id="KW-1185">Reference proteome</keyword>
<dbReference type="PRINTS" id="PR01099">
    <property type="entry name" value="HYETHTZKNASE"/>
</dbReference>
<evidence type="ECO:0000256" key="8">
    <source>
        <dbReference type="ARBA" id="ARBA00022840"/>
    </source>
</evidence>
<dbReference type="HAMAP" id="MF_00228">
    <property type="entry name" value="Thz_kinase"/>
    <property type="match status" value="1"/>
</dbReference>
<name>A0A2T0V2S7_9GAMM</name>
<sequence length="266" mass="27357">MTSLPLSDALFAVQRTTPLVHCITNYVAMNSTANCLLAMGASPAMLHAPEEVAEFTHLAGALSINIGTPSAAWAEGMQLAARAAQESGTPWVFDPVAVGATRYRQTLSQALLAHDPDAIRGNTSEIMTLAGLAHAGRGVDATASIDEARAAAIALARRQGCLVAMTGERDFITDGQQHWYITGGHALMPRVTTLGCALSATVAAFLAASPSMPLAAVAAAVASFAVAGQRAGQQAAGPGSFQVALLDALYQLTPDDLDQFTGLEAA</sequence>
<proteinExistence type="inferred from homology"/>
<evidence type="ECO:0000313" key="13">
    <source>
        <dbReference type="Proteomes" id="UP000237647"/>
    </source>
</evidence>
<dbReference type="NCBIfam" id="NF006830">
    <property type="entry name" value="PRK09355.1"/>
    <property type="match status" value="1"/>
</dbReference>
<keyword evidence="7 11" id="KW-0418">Kinase</keyword>
<evidence type="ECO:0000313" key="12">
    <source>
        <dbReference type="EMBL" id="PRY64489.1"/>
    </source>
</evidence>
<dbReference type="Gene3D" id="3.40.1190.20">
    <property type="match status" value="1"/>
</dbReference>
<comment type="function">
    <text evidence="11">Catalyzes the phosphorylation of the hydroxyl group of 4-methyl-5-beta-hydroxyethylthiazole (THZ).</text>
</comment>
<evidence type="ECO:0000256" key="1">
    <source>
        <dbReference type="ARBA" id="ARBA00001771"/>
    </source>
</evidence>
<dbReference type="NCBIfam" id="TIGR00694">
    <property type="entry name" value="thiM"/>
    <property type="match status" value="1"/>
</dbReference>
<reference evidence="12 13" key="1">
    <citation type="submission" date="2018-03" db="EMBL/GenBank/DDBJ databases">
        <title>Genomic Encyclopedia of Type Strains, Phase III (KMG-III): the genomes of soil and plant-associated and newly described type strains.</title>
        <authorList>
            <person name="Whitman W."/>
        </authorList>
    </citation>
    <scope>NUCLEOTIDE SEQUENCE [LARGE SCALE GENOMIC DNA]</scope>
    <source>
        <strain evidence="12 13">CGMCC 1.12152</strain>
    </source>
</reference>
<dbReference type="GO" id="GO:0000287">
    <property type="term" value="F:magnesium ion binding"/>
    <property type="evidence" value="ECO:0007669"/>
    <property type="project" value="UniProtKB-UniRule"/>
</dbReference>
<dbReference type="UniPathway" id="UPA00060">
    <property type="reaction ID" value="UER00139"/>
</dbReference>
<keyword evidence="9 11" id="KW-0460">Magnesium</keyword>
<comment type="pathway">
    <text evidence="3 11">Cofactor biosynthesis; thiamine diphosphate biosynthesis; 4-methyl-5-(2-phosphoethyl)-thiazole from 5-(2-hydroxyethyl)-4-methylthiazole: step 1/1.</text>
</comment>
<dbReference type="GO" id="GO:0005524">
    <property type="term" value="F:ATP binding"/>
    <property type="evidence" value="ECO:0007669"/>
    <property type="project" value="UniProtKB-UniRule"/>
</dbReference>
<dbReference type="OrthoDB" id="8909021at2"/>
<evidence type="ECO:0000256" key="7">
    <source>
        <dbReference type="ARBA" id="ARBA00022777"/>
    </source>
</evidence>
<dbReference type="SUPFAM" id="SSF53613">
    <property type="entry name" value="Ribokinase-like"/>
    <property type="match status" value="1"/>
</dbReference>
<dbReference type="GO" id="GO:0009229">
    <property type="term" value="P:thiamine diphosphate biosynthetic process"/>
    <property type="evidence" value="ECO:0007669"/>
    <property type="project" value="UniProtKB-UniRule"/>
</dbReference>
<dbReference type="InterPro" id="IPR000417">
    <property type="entry name" value="Hyethyz_kinase"/>
</dbReference>
<dbReference type="Pfam" id="PF02110">
    <property type="entry name" value="HK"/>
    <property type="match status" value="1"/>
</dbReference>
<dbReference type="AlphaFoldDB" id="A0A2T0V2S7"/>
<comment type="catalytic activity">
    <reaction evidence="1 11">
        <text>5-(2-hydroxyethyl)-4-methylthiazole + ATP = 4-methyl-5-(2-phosphooxyethyl)-thiazole + ADP + H(+)</text>
        <dbReference type="Rhea" id="RHEA:24212"/>
        <dbReference type="ChEBI" id="CHEBI:15378"/>
        <dbReference type="ChEBI" id="CHEBI:17957"/>
        <dbReference type="ChEBI" id="CHEBI:30616"/>
        <dbReference type="ChEBI" id="CHEBI:58296"/>
        <dbReference type="ChEBI" id="CHEBI:456216"/>
        <dbReference type="EC" id="2.7.1.50"/>
    </reaction>
</comment>
<keyword evidence="10 11" id="KW-0784">Thiamine biosynthesis</keyword>
<comment type="caution">
    <text evidence="12">The sequence shown here is derived from an EMBL/GenBank/DDBJ whole genome shotgun (WGS) entry which is preliminary data.</text>
</comment>
<evidence type="ECO:0000256" key="6">
    <source>
        <dbReference type="ARBA" id="ARBA00022741"/>
    </source>
</evidence>
<evidence type="ECO:0000256" key="2">
    <source>
        <dbReference type="ARBA" id="ARBA00001946"/>
    </source>
</evidence>
<evidence type="ECO:0000256" key="9">
    <source>
        <dbReference type="ARBA" id="ARBA00022842"/>
    </source>
</evidence>
<keyword evidence="8 11" id="KW-0067">ATP-binding</keyword>
<feature type="binding site" evidence="11">
    <location>
        <position position="45"/>
    </location>
    <ligand>
        <name>substrate</name>
    </ligand>
</feature>
<comment type="similarity">
    <text evidence="11">Belongs to the Thz kinase family.</text>
</comment>
<dbReference type="Proteomes" id="UP000237647">
    <property type="component" value="Unassembled WGS sequence"/>
</dbReference>
<dbReference type="CDD" id="cd01170">
    <property type="entry name" value="THZ_kinase"/>
    <property type="match status" value="1"/>
</dbReference>
<evidence type="ECO:0000256" key="10">
    <source>
        <dbReference type="ARBA" id="ARBA00022977"/>
    </source>
</evidence>
<dbReference type="EC" id="2.7.1.50" evidence="11"/>
<evidence type="ECO:0000256" key="3">
    <source>
        <dbReference type="ARBA" id="ARBA00004868"/>
    </source>
</evidence>
<keyword evidence="4 11" id="KW-0808">Transferase</keyword>
<dbReference type="GO" id="GO:0004417">
    <property type="term" value="F:hydroxyethylthiazole kinase activity"/>
    <property type="evidence" value="ECO:0007669"/>
    <property type="project" value="UniProtKB-UniRule"/>
</dbReference>
<keyword evidence="5 11" id="KW-0479">Metal-binding</keyword>
<dbReference type="PIRSF" id="PIRSF000513">
    <property type="entry name" value="Thz_kinase"/>
    <property type="match status" value="1"/>
</dbReference>
<dbReference type="GO" id="GO:0009228">
    <property type="term" value="P:thiamine biosynthetic process"/>
    <property type="evidence" value="ECO:0007669"/>
    <property type="project" value="UniProtKB-KW"/>
</dbReference>
<keyword evidence="6 11" id="KW-0547">Nucleotide-binding</keyword>
<dbReference type="InterPro" id="IPR029056">
    <property type="entry name" value="Ribokinase-like"/>
</dbReference>
<evidence type="ECO:0000256" key="4">
    <source>
        <dbReference type="ARBA" id="ARBA00022679"/>
    </source>
</evidence>
<dbReference type="EMBL" id="PVTK01000005">
    <property type="protein sequence ID" value="PRY64489.1"/>
    <property type="molecule type" value="Genomic_DNA"/>
</dbReference>
<comment type="cofactor">
    <cofactor evidence="2 11">
        <name>Mg(2+)</name>
        <dbReference type="ChEBI" id="CHEBI:18420"/>
    </cofactor>
</comment>
<organism evidence="12 13">
    <name type="scientific">Vreelandella songnenensis</name>
    <dbReference type="NCBI Taxonomy" id="1176243"/>
    <lineage>
        <taxon>Bacteria</taxon>
        <taxon>Pseudomonadati</taxon>
        <taxon>Pseudomonadota</taxon>
        <taxon>Gammaproteobacteria</taxon>
        <taxon>Oceanospirillales</taxon>
        <taxon>Halomonadaceae</taxon>
        <taxon>Vreelandella</taxon>
    </lineage>
</organism>
<protein>
    <recommendedName>
        <fullName evidence="11">Hydroxyethylthiazole kinase</fullName>
        <ecNumber evidence="11">2.7.1.50</ecNumber>
    </recommendedName>
    <alternativeName>
        <fullName evidence="11">4-methyl-5-beta-hydroxyethylthiazole kinase</fullName>
        <shortName evidence="11">TH kinase</shortName>
        <shortName evidence="11">Thz kinase</shortName>
    </alternativeName>
</protein>
<feature type="binding site" evidence="11">
    <location>
        <position position="166"/>
    </location>
    <ligand>
        <name>ATP</name>
        <dbReference type="ChEBI" id="CHEBI:30616"/>
    </ligand>
</feature>
<gene>
    <name evidence="11" type="primary">thiM</name>
    <name evidence="12" type="ORF">B0H98_105151</name>
</gene>
<accession>A0A2T0V2S7</accession>
<dbReference type="RefSeq" id="WP_106374949.1">
    <property type="nucleotide sequence ID" value="NZ_PVTK01000005.1"/>
</dbReference>